<sequence length="115" mass="12983">MINKNNGQKTTSLQESIQQSLQDIITTPIGSRVMRRNYGSLIFELLDKPINDVLVLKCYSAIYAAVTTWEQRVDINQIKLYSVQGNGLVFDIETVYRVSGQSMNLRIPLNMGAKT</sequence>
<dbReference type="Gene3D" id="3.10.450.40">
    <property type="match status" value="1"/>
</dbReference>
<feature type="domain" description="IraD/Gp25-like" evidence="1">
    <location>
        <begin position="12"/>
        <end position="97"/>
    </location>
</feature>
<accession>A0A150HN97</accession>
<dbReference type="PATRIC" id="fig|52133.18.peg.2058"/>
<dbReference type="InterPro" id="IPR007048">
    <property type="entry name" value="IraD/Gp25-like"/>
</dbReference>
<comment type="caution">
    <text evidence="2">The sequence shown here is derived from an EMBL/GenBank/DDBJ whole genome shotgun (WGS) entry which is preliminary data.</text>
</comment>
<name>A0A150HN97_9GAMM</name>
<organism evidence="2 3">
    <name type="scientific">Acinetobacter venetianus</name>
    <dbReference type="NCBI Taxonomy" id="52133"/>
    <lineage>
        <taxon>Bacteria</taxon>
        <taxon>Pseudomonadati</taxon>
        <taxon>Pseudomonadota</taxon>
        <taxon>Gammaproteobacteria</taxon>
        <taxon>Moraxellales</taxon>
        <taxon>Moraxellaceae</taxon>
        <taxon>Acinetobacter</taxon>
    </lineage>
</organism>
<dbReference type="RefSeq" id="WP_061518937.1">
    <property type="nucleotide sequence ID" value="NZ_JRUE01000178.1"/>
</dbReference>
<evidence type="ECO:0000259" key="1">
    <source>
        <dbReference type="Pfam" id="PF04965"/>
    </source>
</evidence>
<proteinExistence type="predicted"/>
<dbReference type="AlphaFoldDB" id="A0A150HN97"/>
<evidence type="ECO:0000313" key="2">
    <source>
        <dbReference type="EMBL" id="KXZ67924.1"/>
    </source>
</evidence>
<dbReference type="Pfam" id="PF04965">
    <property type="entry name" value="GPW_gp25"/>
    <property type="match status" value="1"/>
</dbReference>
<dbReference type="Proteomes" id="UP000075680">
    <property type="component" value="Unassembled WGS sequence"/>
</dbReference>
<dbReference type="SUPFAM" id="SSF160719">
    <property type="entry name" value="gpW/gp25-like"/>
    <property type="match status" value="1"/>
</dbReference>
<gene>
    <name evidence="2" type="ORF">AVENLUH5627_01984</name>
</gene>
<reference evidence="2 3" key="1">
    <citation type="journal article" date="2016" name="Sci. Rep.">
        <title>Genomic and phenotypic characterization of the species Acinetobacter venetianus.</title>
        <authorList>
            <person name="Fondi M."/>
            <person name="Maida I."/>
            <person name="Perrin E."/>
            <person name="Orlandini V."/>
            <person name="La Torre L."/>
            <person name="Bosi E."/>
            <person name="Negroni A."/>
            <person name="Zanaroli G."/>
            <person name="Fava F."/>
            <person name="Decorosi F."/>
            <person name="Giovannetti L."/>
            <person name="Viti C."/>
            <person name="Vaneechoutte M."/>
            <person name="Dijkshoorn L."/>
            <person name="Fani R."/>
        </authorList>
    </citation>
    <scope>NUCLEOTIDE SEQUENCE [LARGE SCALE GENOMIC DNA]</scope>
    <source>
        <strain evidence="2 3">LUH5627</strain>
    </source>
</reference>
<dbReference type="EMBL" id="JRUE01000178">
    <property type="protein sequence ID" value="KXZ67924.1"/>
    <property type="molecule type" value="Genomic_DNA"/>
</dbReference>
<evidence type="ECO:0000313" key="3">
    <source>
        <dbReference type="Proteomes" id="UP000075680"/>
    </source>
</evidence>
<protein>
    <submittedName>
        <fullName evidence="2">Gene 25-like lysozyme</fullName>
    </submittedName>
</protein>